<dbReference type="Pfam" id="PF00106">
    <property type="entry name" value="adh_short"/>
    <property type="match status" value="1"/>
</dbReference>
<dbReference type="GO" id="GO:0016491">
    <property type="term" value="F:oxidoreductase activity"/>
    <property type="evidence" value="ECO:0007669"/>
    <property type="project" value="UniProtKB-KW"/>
</dbReference>
<feature type="coiled-coil region" evidence="2">
    <location>
        <begin position="48"/>
        <end position="101"/>
    </location>
</feature>
<reference evidence="3" key="1">
    <citation type="journal article" date="2020" name="Stud. Mycol.">
        <title>101 Dothideomycetes genomes: a test case for predicting lifestyles and emergence of pathogens.</title>
        <authorList>
            <person name="Haridas S."/>
            <person name="Albert R."/>
            <person name="Binder M."/>
            <person name="Bloem J."/>
            <person name="Labutti K."/>
            <person name="Salamov A."/>
            <person name="Andreopoulos B."/>
            <person name="Baker S."/>
            <person name="Barry K."/>
            <person name="Bills G."/>
            <person name="Bluhm B."/>
            <person name="Cannon C."/>
            <person name="Castanera R."/>
            <person name="Culley D."/>
            <person name="Daum C."/>
            <person name="Ezra D."/>
            <person name="Gonzalez J."/>
            <person name="Henrissat B."/>
            <person name="Kuo A."/>
            <person name="Liang C."/>
            <person name="Lipzen A."/>
            <person name="Lutzoni F."/>
            <person name="Magnuson J."/>
            <person name="Mondo S."/>
            <person name="Nolan M."/>
            <person name="Ohm R."/>
            <person name="Pangilinan J."/>
            <person name="Park H.-J."/>
            <person name="Ramirez L."/>
            <person name="Alfaro M."/>
            <person name="Sun H."/>
            <person name="Tritt A."/>
            <person name="Yoshinaga Y."/>
            <person name="Zwiers L.-H."/>
            <person name="Turgeon B."/>
            <person name="Goodwin S."/>
            <person name="Spatafora J."/>
            <person name="Crous P."/>
            <person name="Grigoriev I."/>
        </authorList>
    </citation>
    <scope>NUCLEOTIDE SEQUENCE</scope>
    <source>
        <strain evidence="3">CBS 262.69</strain>
    </source>
</reference>
<protein>
    <submittedName>
        <fullName evidence="3">NAD(P)-binding protein</fullName>
    </submittedName>
</protein>
<dbReference type="Proteomes" id="UP000799640">
    <property type="component" value="Unassembled WGS sequence"/>
</dbReference>
<dbReference type="EMBL" id="ML996711">
    <property type="protein sequence ID" value="KAF2395698.1"/>
    <property type="molecule type" value="Genomic_DNA"/>
</dbReference>
<evidence type="ECO:0000256" key="2">
    <source>
        <dbReference type="SAM" id="Coils"/>
    </source>
</evidence>
<dbReference type="PANTHER" id="PTHR43157:SF31">
    <property type="entry name" value="PHOSPHATIDYLINOSITOL-GLYCAN BIOSYNTHESIS CLASS F PROTEIN"/>
    <property type="match status" value="1"/>
</dbReference>
<organism evidence="3 4">
    <name type="scientific">Trichodelitschia bisporula</name>
    <dbReference type="NCBI Taxonomy" id="703511"/>
    <lineage>
        <taxon>Eukaryota</taxon>
        <taxon>Fungi</taxon>
        <taxon>Dikarya</taxon>
        <taxon>Ascomycota</taxon>
        <taxon>Pezizomycotina</taxon>
        <taxon>Dothideomycetes</taxon>
        <taxon>Dothideomycetes incertae sedis</taxon>
        <taxon>Phaeotrichales</taxon>
        <taxon>Phaeotrichaceae</taxon>
        <taxon>Trichodelitschia</taxon>
    </lineage>
</organism>
<name>A0A6G1HI09_9PEZI</name>
<accession>A0A6G1HI09</accession>
<keyword evidence="4" id="KW-1185">Reference proteome</keyword>
<evidence type="ECO:0000256" key="1">
    <source>
        <dbReference type="ARBA" id="ARBA00023002"/>
    </source>
</evidence>
<gene>
    <name evidence="3" type="ORF">EJ06DRAFT_534634</name>
</gene>
<dbReference type="OrthoDB" id="191139at2759"/>
<dbReference type="PRINTS" id="PR00081">
    <property type="entry name" value="GDHRDH"/>
</dbReference>
<dbReference type="PANTHER" id="PTHR43157">
    <property type="entry name" value="PHOSPHATIDYLINOSITOL-GLYCAN BIOSYNTHESIS CLASS F PROTEIN-RELATED"/>
    <property type="match status" value="1"/>
</dbReference>
<keyword evidence="2" id="KW-0175">Coiled coil</keyword>
<dbReference type="InterPro" id="IPR036291">
    <property type="entry name" value="NAD(P)-bd_dom_sf"/>
</dbReference>
<sequence>MFGNTYDPDNDIPDLSGKVYIVTGGTAGIGFGITAHLLQHHPKKIYILSKKEEHAEDAQKELKEWGDISKVEWKKCDFEDLKQVDEVAKELAKNLDQLDALICNAGLGIGPYNESKDGLDTHMQVNHFAHFHLALSLLPILQNTPNSRLLMQSSELHRPVLASQAKTWFSSVDEINKDVGAASLYNRTKLAVLMFVLTLTRYQAAGELGLDPAPDAAPYILATHPGAVKTDQTDQAVEAYGLVGKVGVGVVRRFMVDPVKQGCRSMLFAATGPEVVREKLKGAYIIPDRKTSDVSSVAKDEELQDQLWKLSEQVLSDKLGSLPYRTRFIDPIAKEGVRGAP</sequence>
<evidence type="ECO:0000313" key="3">
    <source>
        <dbReference type="EMBL" id="KAF2395698.1"/>
    </source>
</evidence>
<dbReference type="InterPro" id="IPR002347">
    <property type="entry name" value="SDR_fam"/>
</dbReference>
<dbReference type="SUPFAM" id="SSF51735">
    <property type="entry name" value="NAD(P)-binding Rossmann-fold domains"/>
    <property type="match status" value="1"/>
</dbReference>
<proteinExistence type="predicted"/>
<dbReference type="AlphaFoldDB" id="A0A6G1HI09"/>
<dbReference type="Gene3D" id="3.40.50.720">
    <property type="entry name" value="NAD(P)-binding Rossmann-like Domain"/>
    <property type="match status" value="1"/>
</dbReference>
<evidence type="ECO:0000313" key="4">
    <source>
        <dbReference type="Proteomes" id="UP000799640"/>
    </source>
</evidence>
<keyword evidence="1" id="KW-0560">Oxidoreductase</keyword>